<dbReference type="AlphaFoldDB" id="A1CTA4"/>
<gene>
    <name evidence="3" type="ORF">ACLA_082320</name>
</gene>
<dbReference type="FunFam" id="3.30.420.150:FF:000007">
    <property type="entry name" value="Retrograde regulation protein 2"/>
    <property type="match status" value="1"/>
</dbReference>
<dbReference type="InterPro" id="IPR057512">
    <property type="entry name" value="RTG2_C"/>
</dbReference>
<dbReference type="InterPro" id="IPR003695">
    <property type="entry name" value="Ppx_GppA_N"/>
</dbReference>
<keyword evidence="4" id="KW-1185">Reference proteome</keyword>
<dbReference type="GeneID" id="4700279"/>
<dbReference type="eggNOG" id="ENOG502QRXN">
    <property type="taxonomic scope" value="Eukaryota"/>
</dbReference>
<dbReference type="OMA" id="GWGYMLM"/>
<dbReference type="SUPFAM" id="SSF53067">
    <property type="entry name" value="Actin-like ATPase domain"/>
    <property type="match status" value="2"/>
</dbReference>
<organism evidence="3 4">
    <name type="scientific">Aspergillus clavatus (strain ATCC 1007 / CBS 513.65 / DSM 816 / NCTC 3887 / NRRL 1 / QM 1276 / 107)</name>
    <dbReference type="NCBI Taxonomy" id="344612"/>
    <lineage>
        <taxon>Eukaryota</taxon>
        <taxon>Fungi</taxon>
        <taxon>Dikarya</taxon>
        <taxon>Ascomycota</taxon>
        <taxon>Pezizomycotina</taxon>
        <taxon>Eurotiomycetes</taxon>
        <taxon>Eurotiomycetidae</taxon>
        <taxon>Eurotiales</taxon>
        <taxon>Aspergillaceae</taxon>
        <taxon>Aspergillus</taxon>
        <taxon>Aspergillus subgen. Fumigati</taxon>
    </lineage>
</organism>
<evidence type="ECO:0000313" key="3">
    <source>
        <dbReference type="EMBL" id="EAW06541.1"/>
    </source>
</evidence>
<reference evidence="3 4" key="1">
    <citation type="journal article" date="2008" name="PLoS Genet.">
        <title>Genomic islands in the pathogenic filamentous fungus Aspergillus fumigatus.</title>
        <authorList>
            <person name="Fedorova N.D."/>
            <person name="Khaldi N."/>
            <person name="Joardar V.S."/>
            <person name="Maiti R."/>
            <person name="Amedeo P."/>
            <person name="Anderson M.J."/>
            <person name="Crabtree J."/>
            <person name="Silva J.C."/>
            <person name="Badger J.H."/>
            <person name="Albarraq A."/>
            <person name="Angiuoli S."/>
            <person name="Bussey H."/>
            <person name="Bowyer P."/>
            <person name="Cotty P.J."/>
            <person name="Dyer P.S."/>
            <person name="Egan A."/>
            <person name="Galens K."/>
            <person name="Fraser-Liggett C.M."/>
            <person name="Haas B.J."/>
            <person name="Inman J.M."/>
            <person name="Kent R."/>
            <person name="Lemieux S."/>
            <person name="Malavazi I."/>
            <person name="Orvis J."/>
            <person name="Roemer T."/>
            <person name="Ronning C.M."/>
            <person name="Sundaram J.P."/>
            <person name="Sutton G."/>
            <person name="Turner G."/>
            <person name="Venter J.C."/>
            <person name="White O.R."/>
            <person name="Whitty B.R."/>
            <person name="Youngman P."/>
            <person name="Wolfe K.H."/>
            <person name="Goldman G.H."/>
            <person name="Wortman J.R."/>
            <person name="Jiang B."/>
            <person name="Denning D.W."/>
            <person name="Nierman W.C."/>
        </authorList>
    </citation>
    <scope>NUCLEOTIDE SEQUENCE [LARGE SCALE GENOMIC DNA]</scope>
    <source>
        <strain evidence="4">ATCC 1007 / CBS 513.65 / DSM 816 / NCTC 3887 / NRRL 1</strain>
    </source>
</reference>
<accession>A1CTA4</accession>
<dbReference type="InterPro" id="IPR043129">
    <property type="entry name" value="ATPase_NBD"/>
</dbReference>
<feature type="domain" description="RTG2 C-terminal" evidence="2">
    <location>
        <begin position="356"/>
        <end position="572"/>
    </location>
</feature>
<proteinExistence type="predicted"/>
<protein>
    <submittedName>
        <fullName evidence="3">Retrograde regulation protein 2</fullName>
    </submittedName>
</protein>
<sequence>MRENNIYINNIHLTRRGGGNNSNGIRFSITDVSPPTARLMPTVFQDRAGISLYDAQFSTQNGQNTRGPIPASTIEEVVQALERFQVTCDDFGVPAGNVYVLATEATRTAPNSAELRACIQARTGWEVRMLSKEEEGRIGALGIASSGHALAGLAMDLGGGSTQITWVVEDAGMVRTSPRGSFSFPYGAAALAMRLGEASGKGGKGKGKMEAELREEMRRNFRNAYRDLEIPVSLLEAAERKGRFDLYLCGGGFRGWGYMLMSQSKVNPYPIPIINGYRASQKDFHDTAAVLETASESDVKVFGVSKRRVSQIPAVALLVDVIMDALPAITHIQFCQGGVREGFLFDRLPQEIRAEHPLLAATSPYAPPSADAIRGLLQSALPTSPSPRTSLQPPESFNNYLLGALANLLYAHSHVYRASQSAAALHCTTTGILSSTNCLTHVDRALLALILCERWAGDLPPSDQAYYRQLSRCVSAQERWWCQYLGRIATLIGAVYPAGRIPEACWRIRFETTWTSVSKKKGTHDILHVRVKCNEEDRTTSAMQAMVRDQTEDIEKLGKKKNWIEEYGVRVGFDIC</sequence>
<dbReference type="Gene3D" id="3.30.420.150">
    <property type="entry name" value="Exopolyphosphatase. Domain 2"/>
    <property type="match status" value="1"/>
</dbReference>
<evidence type="ECO:0000259" key="1">
    <source>
        <dbReference type="Pfam" id="PF02541"/>
    </source>
</evidence>
<dbReference type="Pfam" id="PF23566">
    <property type="entry name" value="RTG2_C"/>
    <property type="match status" value="1"/>
</dbReference>
<dbReference type="Gene3D" id="3.30.420.40">
    <property type="match status" value="1"/>
</dbReference>
<dbReference type="PANTHER" id="PTHR30005">
    <property type="entry name" value="EXOPOLYPHOSPHATASE"/>
    <property type="match status" value="1"/>
</dbReference>
<dbReference type="HOGENOM" id="CLU_033165_0_0_1"/>
<dbReference type="Gene3D" id="1.10.3210.10">
    <property type="entry name" value="Hypothetical protein af1432"/>
    <property type="match status" value="1"/>
</dbReference>
<dbReference type="Pfam" id="PF02541">
    <property type="entry name" value="Ppx-GppA"/>
    <property type="match status" value="1"/>
</dbReference>
<dbReference type="RefSeq" id="XP_001267967.1">
    <property type="nucleotide sequence ID" value="XM_001267966.1"/>
</dbReference>
<name>A1CTA4_ASPCL</name>
<evidence type="ECO:0000313" key="4">
    <source>
        <dbReference type="Proteomes" id="UP000006701"/>
    </source>
</evidence>
<dbReference type="VEuPathDB" id="FungiDB:ACLA_082320"/>
<dbReference type="EMBL" id="DS027060">
    <property type="protein sequence ID" value="EAW06541.1"/>
    <property type="molecule type" value="Genomic_DNA"/>
</dbReference>
<dbReference type="GO" id="GO:0006357">
    <property type="term" value="P:regulation of transcription by RNA polymerase II"/>
    <property type="evidence" value="ECO:0007669"/>
    <property type="project" value="TreeGrafter"/>
</dbReference>
<dbReference type="PANTHER" id="PTHR30005:SF0">
    <property type="entry name" value="RETROGRADE REGULATION PROTEIN 2"/>
    <property type="match status" value="1"/>
</dbReference>
<dbReference type="InterPro" id="IPR050273">
    <property type="entry name" value="GppA/Ppx_hydrolase"/>
</dbReference>
<dbReference type="OrthoDB" id="2985014at2759"/>
<dbReference type="KEGG" id="act:ACLA_082320"/>
<feature type="domain" description="Ppx/GppA phosphatase N-terminal" evidence="1">
    <location>
        <begin position="37"/>
        <end position="350"/>
    </location>
</feature>
<dbReference type="FunFam" id="3.30.420.40:FF:000191">
    <property type="entry name" value="Retrograde regulation protein 2"/>
    <property type="match status" value="1"/>
</dbReference>
<dbReference type="Proteomes" id="UP000006701">
    <property type="component" value="Unassembled WGS sequence"/>
</dbReference>
<evidence type="ECO:0000259" key="2">
    <source>
        <dbReference type="Pfam" id="PF23566"/>
    </source>
</evidence>